<dbReference type="Pfam" id="PF09588">
    <property type="entry name" value="YqaJ"/>
    <property type="match status" value="2"/>
</dbReference>
<proteinExistence type="predicted"/>
<reference evidence="3" key="1">
    <citation type="submission" date="2025-08" db="UniProtKB">
        <authorList>
            <consortium name="RefSeq"/>
        </authorList>
    </citation>
    <scope>IDENTIFICATION</scope>
    <source>
        <strain evidence="3">15112-1751.03</strain>
        <tissue evidence="3">Whole Adult</tissue>
    </source>
</reference>
<dbReference type="OrthoDB" id="261614at2759"/>
<feature type="domain" description="YqaJ viral recombinase" evidence="1">
    <location>
        <begin position="319"/>
        <end position="390"/>
    </location>
</feature>
<evidence type="ECO:0000259" key="1">
    <source>
        <dbReference type="Pfam" id="PF09588"/>
    </source>
</evidence>
<dbReference type="InterPro" id="IPR011604">
    <property type="entry name" value="PDDEXK-like_dom_sf"/>
</dbReference>
<sequence length="448" mass="51618">MRGLVIVPMDLEPGFRKATIHNIPTVNHGMVFNYFAEVADKQISTDNNDLLIDYVHLRRQDDICDLKALVFSAADFANTETHANVVLKISEGSNAIRESQCSLCPREAVCIHIVAFIFWLQTKSTDTRSTAVVEFWGNELEALVHPEPSKAIRICDMVTDADPPTDVDLDTSNEGEERAFLESVLEELAICGRDSALYRQCVETTDEFEAILMHHVLLKVTEYNIFDVHSFMQHMEIQAQSGLFESLSEVTKTQYKSKLWIEAQYMRIRCSMMQLIISRKTQEDDEHLFNMLFCKGRDEKPEERVQLKQHKRFILKQTERLESKEYIECGLLLHESYPFLCASPDGITDDHIVEIKAPKTEEDFEKYLEARETIAPKYMAQIQIQMFLANVKKALYCVLSPTFETNGALHYVWVQADPEYLASLLSMADEFWKDVVYPRLLSIYPQTL</sequence>
<evidence type="ECO:0000313" key="2">
    <source>
        <dbReference type="Proteomes" id="UP000515160"/>
    </source>
</evidence>
<protein>
    <submittedName>
        <fullName evidence="3">Uncharacterized protein LOC117570439</fullName>
    </submittedName>
</protein>
<dbReference type="InterPro" id="IPR011335">
    <property type="entry name" value="Restrct_endonuc-II-like"/>
</dbReference>
<name>A0A6P8YNZ5_DROAB</name>
<evidence type="ECO:0000313" key="3">
    <source>
        <dbReference type="RefSeq" id="XP_034107987.1"/>
    </source>
</evidence>
<dbReference type="Gene3D" id="3.90.320.10">
    <property type="match status" value="1"/>
</dbReference>
<dbReference type="GeneID" id="117570439"/>
<feature type="domain" description="YqaJ viral recombinase" evidence="1">
    <location>
        <begin position="127"/>
        <end position="239"/>
    </location>
</feature>
<gene>
    <name evidence="3" type="primary">LOC117570439</name>
</gene>
<dbReference type="PANTHER" id="PTHR39953:SF1">
    <property type="entry name" value="RE54151P"/>
    <property type="match status" value="1"/>
</dbReference>
<dbReference type="InterPro" id="IPR019080">
    <property type="entry name" value="YqaJ_viral_recombinase"/>
</dbReference>
<dbReference type="AlphaFoldDB" id="A0A6P8YNZ5"/>
<dbReference type="RefSeq" id="XP_034107987.1">
    <property type="nucleotide sequence ID" value="XM_034252096.2"/>
</dbReference>
<dbReference type="PANTHER" id="PTHR39953">
    <property type="entry name" value="RE54151P"/>
    <property type="match status" value="1"/>
</dbReference>
<accession>A0A6P8YNZ5</accession>
<dbReference type="Proteomes" id="UP000515160">
    <property type="component" value="Chromosome 3"/>
</dbReference>
<keyword evidence="2" id="KW-1185">Reference proteome</keyword>
<organism evidence="2 3">
    <name type="scientific">Drosophila albomicans</name>
    <name type="common">Fruit fly</name>
    <dbReference type="NCBI Taxonomy" id="7291"/>
    <lineage>
        <taxon>Eukaryota</taxon>
        <taxon>Metazoa</taxon>
        <taxon>Ecdysozoa</taxon>
        <taxon>Arthropoda</taxon>
        <taxon>Hexapoda</taxon>
        <taxon>Insecta</taxon>
        <taxon>Pterygota</taxon>
        <taxon>Neoptera</taxon>
        <taxon>Endopterygota</taxon>
        <taxon>Diptera</taxon>
        <taxon>Brachycera</taxon>
        <taxon>Muscomorpha</taxon>
        <taxon>Ephydroidea</taxon>
        <taxon>Drosophilidae</taxon>
        <taxon>Drosophila</taxon>
    </lineage>
</organism>
<dbReference type="SUPFAM" id="SSF52980">
    <property type="entry name" value="Restriction endonuclease-like"/>
    <property type="match status" value="1"/>
</dbReference>
<dbReference type="GO" id="GO:0006281">
    <property type="term" value="P:DNA repair"/>
    <property type="evidence" value="ECO:0007669"/>
    <property type="project" value="UniProtKB-ARBA"/>
</dbReference>